<keyword evidence="2" id="KW-1185">Reference proteome</keyword>
<evidence type="ECO:0000313" key="2">
    <source>
        <dbReference type="Proteomes" id="UP000789920"/>
    </source>
</evidence>
<name>A0ACA9SKL7_9GLOM</name>
<reference evidence="1" key="1">
    <citation type="submission" date="2021-06" db="EMBL/GenBank/DDBJ databases">
        <authorList>
            <person name="Kallberg Y."/>
            <person name="Tangrot J."/>
            <person name="Rosling A."/>
        </authorList>
    </citation>
    <scope>NUCLEOTIDE SEQUENCE</scope>
    <source>
        <strain evidence="1">MA461A</strain>
    </source>
</reference>
<dbReference type="Proteomes" id="UP000789920">
    <property type="component" value="Unassembled WGS sequence"/>
</dbReference>
<proteinExistence type="predicted"/>
<sequence>SLETSRTDVNEEHVPLLKAEDLDESIIIRLRNLLRRMLAYIYSLFTKEPVEIPPKPILKKPKSDKTKLKIFIGTWNMHGKLPPYNLDPFIETVDEKKFGYTRDAPILPKKVQHPYHILVIGTQECQHNIQHSVFFPSKDEWESRLKNYLGDTYVLVKTETMAALHL</sequence>
<comment type="caution">
    <text evidence="1">The sequence shown here is derived from an EMBL/GenBank/DDBJ whole genome shotgun (WGS) entry which is preliminary data.</text>
</comment>
<protein>
    <submittedName>
        <fullName evidence="1">27519_t:CDS:1</fullName>
    </submittedName>
</protein>
<evidence type="ECO:0000313" key="1">
    <source>
        <dbReference type="EMBL" id="CAG8842628.1"/>
    </source>
</evidence>
<feature type="non-terminal residue" evidence="1">
    <location>
        <position position="166"/>
    </location>
</feature>
<dbReference type="EMBL" id="CAJVQC010134984">
    <property type="protein sequence ID" value="CAG8842628.1"/>
    <property type="molecule type" value="Genomic_DNA"/>
</dbReference>
<accession>A0ACA9SKL7</accession>
<organism evidence="1 2">
    <name type="scientific">Racocetra persica</name>
    <dbReference type="NCBI Taxonomy" id="160502"/>
    <lineage>
        <taxon>Eukaryota</taxon>
        <taxon>Fungi</taxon>
        <taxon>Fungi incertae sedis</taxon>
        <taxon>Mucoromycota</taxon>
        <taxon>Glomeromycotina</taxon>
        <taxon>Glomeromycetes</taxon>
        <taxon>Diversisporales</taxon>
        <taxon>Gigasporaceae</taxon>
        <taxon>Racocetra</taxon>
    </lineage>
</organism>
<feature type="non-terminal residue" evidence="1">
    <location>
        <position position="1"/>
    </location>
</feature>
<gene>
    <name evidence="1" type="ORF">RPERSI_LOCUS32407</name>
</gene>